<evidence type="ECO:0000313" key="3">
    <source>
        <dbReference type="EMBL" id="CAI8009023.1"/>
    </source>
</evidence>
<accession>A0AA35W5M6</accession>
<dbReference type="EMBL" id="CASHTH010000918">
    <property type="protein sequence ID" value="CAI8009023.1"/>
    <property type="molecule type" value="Genomic_DNA"/>
</dbReference>
<dbReference type="PROSITE" id="PS00571">
    <property type="entry name" value="AMIDASES"/>
    <property type="match status" value="1"/>
</dbReference>
<proteinExistence type="inferred from homology"/>
<dbReference type="AlphaFoldDB" id="A0AA35W5M6"/>
<feature type="domain" description="Amidase" evidence="2">
    <location>
        <begin position="26"/>
        <end position="286"/>
    </location>
</feature>
<dbReference type="InterPro" id="IPR036928">
    <property type="entry name" value="AS_sf"/>
</dbReference>
<dbReference type="InterPro" id="IPR020556">
    <property type="entry name" value="Amidase_CS"/>
</dbReference>
<dbReference type="GO" id="GO:0003824">
    <property type="term" value="F:catalytic activity"/>
    <property type="evidence" value="ECO:0007669"/>
    <property type="project" value="InterPro"/>
</dbReference>
<organism evidence="3 4">
    <name type="scientific">Geodia barretti</name>
    <name type="common">Barrett's horny sponge</name>
    <dbReference type="NCBI Taxonomy" id="519541"/>
    <lineage>
        <taxon>Eukaryota</taxon>
        <taxon>Metazoa</taxon>
        <taxon>Porifera</taxon>
        <taxon>Demospongiae</taxon>
        <taxon>Heteroscleromorpha</taxon>
        <taxon>Tetractinellida</taxon>
        <taxon>Astrophorina</taxon>
        <taxon>Geodiidae</taxon>
        <taxon>Geodia</taxon>
    </lineage>
</organism>
<name>A0AA35W5M6_GEOBA</name>
<reference evidence="3" key="1">
    <citation type="submission" date="2023-03" db="EMBL/GenBank/DDBJ databases">
        <authorList>
            <person name="Steffen K."/>
            <person name="Cardenas P."/>
        </authorList>
    </citation>
    <scope>NUCLEOTIDE SEQUENCE</scope>
</reference>
<dbReference type="PANTHER" id="PTHR11895:SF176">
    <property type="entry name" value="AMIDASE AMID-RELATED"/>
    <property type="match status" value="1"/>
</dbReference>
<sequence>MTHEITFASIDELSSLIRGGELSPVEVTDAAFERIQETEPKLNAFLELFEEGARSAAREAEAEITAGRYRGPLHGVPVGLKDLVDVAGSPTTGGSPLFQQNVARTDATITSRFRQAGAIIIGKTNLVMHAMGATGLNPYTGHPHNPWDLERCTGGSSSGSGAAIAAGCLVGAIGTDTGGSIRMPASMCGITGLKPTYGRVSRAGVLDLSWSCDHVGPMARRVSDCAYMMNALAGYDPRDPASADEPVVDYTLGLDRGPEDLRIGVPSDYFFAENVDPEIDSAVRAAST</sequence>
<dbReference type="PANTHER" id="PTHR11895">
    <property type="entry name" value="TRANSAMIDASE"/>
    <property type="match status" value="1"/>
</dbReference>
<keyword evidence="4" id="KW-1185">Reference proteome</keyword>
<dbReference type="Pfam" id="PF01425">
    <property type="entry name" value="Amidase"/>
    <property type="match status" value="1"/>
</dbReference>
<evidence type="ECO:0000256" key="1">
    <source>
        <dbReference type="ARBA" id="ARBA00009199"/>
    </source>
</evidence>
<gene>
    <name evidence="3" type="ORF">GBAR_LOCUS6112</name>
</gene>
<dbReference type="InterPro" id="IPR023631">
    <property type="entry name" value="Amidase_dom"/>
</dbReference>
<dbReference type="SUPFAM" id="SSF75304">
    <property type="entry name" value="Amidase signature (AS) enzymes"/>
    <property type="match status" value="1"/>
</dbReference>
<dbReference type="Proteomes" id="UP001174909">
    <property type="component" value="Unassembled WGS sequence"/>
</dbReference>
<dbReference type="InterPro" id="IPR000120">
    <property type="entry name" value="Amidase"/>
</dbReference>
<evidence type="ECO:0000259" key="2">
    <source>
        <dbReference type="Pfam" id="PF01425"/>
    </source>
</evidence>
<dbReference type="Gene3D" id="3.90.1300.10">
    <property type="entry name" value="Amidase signature (AS) domain"/>
    <property type="match status" value="1"/>
</dbReference>
<comment type="similarity">
    <text evidence="1">Belongs to the amidase family.</text>
</comment>
<protein>
    <submittedName>
        <fullName evidence="3">Amidase</fullName>
    </submittedName>
</protein>
<evidence type="ECO:0000313" key="4">
    <source>
        <dbReference type="Proteomes" id="UP001174909"/>
    </source>
</evidence>
<comment type="caution">
    <text evidence="3">The sequence shown here is derived from an EMBL/GenBank/DDBJ whole genome shotgun (WGS) entry which is preliminary data.</text>
</comment>